<dbReference type="InterPro" id="IPR026273">
    <property type="entry name" value="Low_specificity_L-TA_bact"/>
</dbReference>
<evidence type="ECO:0000313" key="7">
    <source>
        <dbReference type="EMBL" id="OAF14982.1"/>
    </source>
</evidence>
<keyword evidence="5" id="KW-0456">Lyase</keyword>
<dbReference type="EC" id="4.1.2.48" evidence="5"/>
<dbReference type="PANTHER" id="PTHR48097">
    <property type="entry name" value="L-THREONINE ALDOLASE-RELATED"/>
    <property type="match status" value="1"/>
</dbReference>
<dbReference type="EMBL" id="LUUB01000026">
    <property type="protein sequence ID" value="OAF14982.1"/>
    <property type="molecule type" value="Genomic_DNA"/>
</dbReference>
<evidence type="ECO:0000256" key="2">
    <source>
        <dbReference type="ARBA" id="ARBA00006966"/>
    </source>
</evidence>
<dbReference type="GO" id="GO:0006567">
    <property type="term" value="P:L-threonine catabolic process"/>
    <property type="evidence" value="ECO:0007669"/>
    <property type="project" value="UniProtKB-UniRule"/>
</dbReference>
<keyword evidence="4 5" id="KW-0663">Pyridoxal phosphate</keyword>
<dbReference type="SUPFAM" id="SSF53383">
    <property type="entry name" value="PLP-dependent transferases"/>
    <property type="match status" value="1"/>
</dbReference>
<dbReference type="Gene3D" id="3.40.640.10">
    <property type="entry name" value="Type I PLP-dependent aspartate aminotransferase-like (Major domain)"/>
    <property type="match status" value="1"/>
</dbReference>
<comment type="catalytic activity">
    <reaction evidence="5">
        <text>L-allo-threonine = acetaldehyde + glycine</text>
        <dbReference type="Rhea" id="RHEA:26209"/>
        <dbReference type="ChEBI" id="CHEBI:15343"/>
        <dbReference type="ChEBI" id="CHEBI:57305"/>
        <dbReference type="ChEBI" id="CHEBI:58585"/>
        <dbReference type="EC" id="4.1.2.48"/>
    </reaction>
</comment>
<dbReference type="PANTHER" id="PTHR48097:SF5">
    <property type="entry name" value="LOW SPECIFICITY L-THREONINE ALDOLASE"/>
    <property type="match status" value="1"/>
</dbReference>
<comment type="subunit">
    <text evidence="3">Homotetramer.</text>
</comment>
<feature type="domain" description="Aromatic amino acid beta-eliminating lyase/threonine aldolase" evidence="6">
    <location>
        <begin position="17"/>
        <end position="306"/>
    </location>
</feature>
<reference evidence="7 8" key="1">
    <citation type="submission" date="2016-03" db="EMBL/GenBank/DDBJ databases">
        <title>Draft Genome Sequence of the Strain BR 10245 (Bradyrhizobium sp.) isolated from nodules of Centrolobium paraense.</title>
        <authorList>
            <person name="Simoes-Araujo J.L.Sr."/>
            <person name="Barauna A.C."/>
            <person name="Silva K."/>
            <person name="Zilli J.E."/>
        </authorList>
    </citation>
    <scope>NUCLEOTIDE SEQUENCE [LARGE SCALE GENOMIC DNA]</scope>
    <source>
        <strain evidence="7 8">BR 10245</strain>
    </source>
</reference>
<dbReference type="InterPro" id="IPR001597">
    <property type="entry name" value="ArAA_b-elim_lyase/Thr_aldolase"/>
</dbReference>
<dbReference type="InterPro" id="IPR015421">
    <property type="entry name" value="PyrdxlP-dep_Trfase_major"/>
</dbReference>
<evidence type="ECO:0000313" key="8">
    <source>
        <dbReference type="Proteomes" id="UP000076959"/>
    </source>
</evidence>
<evidence type="ECO:0000259" key="6">
    <source>
        <dbReference type="Pfam" id="PF01212"/>
    </source>
</evidence>
<proteinExistence type="inferred from homology"/>
<dbReference type="STRING" id="1505087.AYJ54_41210"/>
<accession>A0A176Z5G0</accession>
<dbReference type="Proteomes" id="UP000076959">
    <property type="component" value="Unassembled WGS sequence"/>
</dbReference>
<dbReference type="InterPro" id="IPR015424">
    <property type="entry name" value="PyrdxlP-dep_Trfase"/>
</dbReference>
<dbReference type="Pfam" id="PF01212">
    <property type="entry name" value="Beta_elim_lyase"/>
    <property type="match status" value="1"/>
</dbReference>
<evidence type="ECO:0000256" key="1">
    <source>
        <dbReference type="ARBA" id="ARBA00001933"/>
    </source>
</evidence>
<comment type="catalytic activity">
    <reaction evidence="5">
        <text>L-threonine = acetaldehyde + glycine</text>
        <dbReference type="Rhea" id="RHEA:19625"/>
        <dbReference type="ChEBI" id="CHEBI:15343"/>
        <dbReference type="ChEBI" id="CHEBI:57305"/>
        <dbReference type="ChEBI" id="CHEBI:57926"/>
        <dbReference type="EC" id="4.1.2.48"/>
    </reaction>
</comment>
<comment type="similarity">
    <text evidence="2 5">Belongs to the threonine aldolase family.</text>
</comment>
<evidence type="ECO:0000256" key="5">
    <source>
        <dbReference type="PIRNR" id="PIRNR038940"/>
    </source>
</evidence>
<evidence type="ECO:0000256" key="3">
    <source>
        <dbReference type="ARBA" id="ARBA00011881"/>
    </source>
</evidence>
<evidence type="ECO:0000256" key="4">
    <source>
        <dbReference type="ARBA" id="ARBA00022898"/>
    </source>
</evidence>
<comment type="caution">
    <text evidence="7">The sequence shown here is derived from an EMBL/GenBank/DDBJ whole genome shotgun (WGS) entry which is preliminary data.</text>
</comment>
<protein>
    <recommendedName>
        <fullName evidence="5">L-threonine aldolase</fullName>
        <ecNumber evidence="5">4.1.2.48</ecNumber>
    </recommendedName>
</protein>
<dbReference type="PIRSF" id="PIRSF038940">
    <property type="entry name" value="Low_specificity_LTA"/>
    <property type="match status" value="1"/>
</dbReference>
<dbReference type="RefSeq" id="WP_063696946.1">
    <property type="nucleotide sequence ID" value="NZ_LUUB01000026.1"/>
</dbReference>
<sequence>MTAGQDGINEAARTLPNFRSDNVAPVRPEILQAIAEANRGPAAAYGDDDYSKLLNRRFSTLFETEVTVFPVSTGTAANALSLASCARPYGAVYCHEEAHIHTAEGGATEAFTGGAKLLPMPGPHFRIEPSNLREALASAGWGVRNRAQPDAISITQASEYGTIYPLAEIAEIGAIAHDKNLSLHMDGARFANALARLGCSPADMTWRAGVDILSFGATKNGAMSADAIVVFDQDLVESLSYRLRRAGQTASKMRYASAQLLAYVEDRLYLRLAAKANAVAARLGAGLAALPDVRLVAPVEANLVFLNLPGQAINRLAAIGLHFARRGHDVIRFVARFDSTEQEADELIALVRSAVTRS</sequence>
<keyword evidence="8" id="KW-1185">Reference proteome</keyword>
<gene>
    <name evidence="7" type="ORF">AYJ54_41210</name>
</gene>
<comment type="function">
    <text evidence="5">Catalyzes the cleavage of L-allo-threonine and L-threonine to glycine and acetaldehyde.</text>
</comment>
<name>A0A176Z5G0_9BRAD</name>
<dbReference type="GO" id="GO:0008732">
    <property type="term" value="F:L-allo-threonine aldolase activity"/>
    <property type="evidence" value="ECO:0007669"/>
    <property type="project" value="RHEA"/>
</dbReference>
<dbReference type="InterPro" id="IPR015422">
    <property type="entry name" value="PyrdxlP-dep_Trfase_small"/>
</dbReference>
<dbReference type="AlphaFoldDB" id="A0A176Z5G0"/>
<comment type="cofactor">
    <cofactor evidence="1 5">
        <name>pyridoxal 5'-phosphate</name>
        <dbReference type="ChEBI" id="CHEBI:597326"/>
    </cofactor>
</comment>
<organism evidence="7 8">
    <name type="scientific">Bradyrhizobium centrolobii</name>
    <dbReference type="NCBI Taxonomy" id="1505087"/>
    <lineage>
        <taxon>Bacteria</taxon>
        <taxon>Pseudomonadati</taxon>
        <taxon>Pseudomonadota</taxon>
        <taxon>Alphaproteobacteria</taxon>
        <taxon>Hyphomicrobiales</taxon>
        <taxon>Nitrobacteraceae</taxon>
        <taxon>Bradyrhizobium</taxon>
    </lineage>
</organism>
<dbReference type="Gene3D" id="3.90.1150.10">
    <property type="entry name" value="Aspartate Aminotransferase, domain 1"/>
    <property type="match status" value="1"/>
</dbReference>